<dbReference type="Proteomes" id="UP001596226">
    <property type="component" value="Unassembled WGS sequence"/>
</dbReference>
<dbReference type="PANTHER" id="PTHR30055:SF234">
    <property type="entry name" value="HTH-TYPE TRANSCRIPTIONAL REGULATOR BETI"/>
    <property type="match status" value="1"/>
</dbReference>
<dbReference type="PANTHER" id="PTHR30055">
    <property type="entry name" value="HTH-TYPE TRANSCRIPTIONAL REGULATOR RUTR"/>
    <property type="match status" value="1"/>
</dbReference>
<keyword evidence="1" id="KW-0805">Transcription regulation</keyword>
<evidence type="ECO:0000256" key="4">
    <source>
        <dbReference type="PROSITE-ProRule" id="PRU00335"/>
    </source>
</evidence>
<dbReference type="SUPFAM" id="SSF48498">
    <property type="entry name" value="Tetracyclin repressor-like, C-terminal domain"/>
    <property type="match status" value="1"/>
</dbReference>
<dbReference type="Gene3D" id="1.10.357.10">
    <property type="entry name" value="Tetracycline Repressor, domain 2"/>
    <property type="match status" value="1"/>
</dbReference>
<evidence type="ECO:0000256" key="1">
    <source>
        <dbReference type="ARBA" id="ARBA00023015"/>
    </source>
</evidence>
<dbReference type="InterPro" id="IPR009057">
    <property type="entry name" value="Homeodomain-like_sf"/>
</dbReference>
<evidence type="ECO:0000256" key="3">
    <source>
        <dbReference type="ARBA" id="ARBA00023163"/>
    </source>
</evidence>
<protein>
    <submittedName>
        <fullName evidence="6">TetR/AcrR family transcriptional regulator</fullName>
    </submittedName>
</protein>
<comment type="caution">
    <text evidence="6">The sequence shown here is derived from an EMBL/GenBank/DDBJ whole genome shotgun (WGS) entry which is preliminary data.</text>
</comment>
<sequence length="200" mass="22026">MSNSTDPRVARSRDAILIAARSLLLNEGPTAVTHQRVAQQAGVGRATVYRHWPQAEQLVLDVMGEVDLPYFNEPETPVRPWLHGQLRELANQLTIPQVAAFTLNLILGAVWDPNVAQRRDHCLNTLNDRLAVALTLAVENGELEMSADPSVLSAVLVGPIIYRTALQNRDASDHLISQLLETVGEWHGNPDGITHLNQSQ</sequence>
<dbReference type="Gene3D" id="1.10.10.60">
    <property type="entry name" value="Homeodomain-like"/>
    <property type="match status" value="1"/>
</dbReference>
<feature type="domain" description="HTH tetR-type" evidence="5">
    <location>
        <begin position="10"/>
        <end position="70"/>
    </location>
</feature>
<reference evidence="7" key="1">
    <citation type="journal article" date="2019" name="Int. J. Syst. Evol. Microbiol.">
        <title>The Global Catalogue of Microorganisms (GCM) 10K type strain sequencing project: providing services to taxonomists for standard genome sequencing and annotation.</title>
        <authorList>
            <consortium name="The Broad Institute Genomics Platform"/>
            <consortium name="The Broad Institute Genome Sequencing Center for Infectious Disease"/>
            <person name="Wu L."/>
            <person name="Ma J."/>
        </authorList>
    </citation>
    <scope>NUCLEOTIDE SEQUENCE [LARGE SCALE GENOMIC DNA]</scope>
    <source>
        <strain evidence="7">CGMCC 4.7144</strain>
    </source>
</reference>
<keyword evidence="2 4" id="KW-0238">DNA-binding</keyword>
<name>A0ABW1H4K0_9ACTN</name>
<keyword evidence="7" id="KW-1185">Reference proteome</keyword>
<feature type="DNA-binding region" description="H-T-H motif" evidence="4">
    <location>
        <begin position="33"/>
        <end position="52"/>
    </location>
</feature>
<dbReference type="RefSeq" id="WP_377507818.1">
    <property type="nucleotide sequence ID" value="NZ_JBHSQS010000004.1"/>
</dbReference>
<dbReference type="InterPro" id="IPR011075">
    <property type="entry name" value="TetR_C"/>
</dbReference>
<dbReference type="InterPro" id="IPR036271">
    <property type="entry name" value="Tet_transcr_reg_TetR-rel_C_sf"/>
</dbReference>
<dbReference type="PROSITE" id="PS50977">
    <property type="entry name" value="HTH_TETR_2"/>
    <property type="match status" value="1"/>
</dbReference>
<dbReference type="EMBL" id="JBHSQS010000004">
    <property type="protein sequence ID" value="MFC5923322.1"/>
    <property type="molecule type" value="Genomic_DNA"/>
</dbReference>
<accession>A0ABW1H4K0</accession>
<keyword evidence="3" id="KW-0804">Transcription</keyword>
<dbReference type="SUPFAM" id="SSF46689">
    <property type="entry name" value="Homeodomain-like"/>
    <property type="match status" value="1"/>
</dbReference>
<organism evidence="6 7">
    <name type="scientific">Micromonospora vulcania</name>
    <dbReference type="NCBI Taxonomy" id="1441873"/>
    <lineage>
        <taxon>Bacteria</taxon>
        <taxon>Bacillati</taxon>
        <taxon>Actinomycetota</taxon>
        <taxon>Actinomycetes</taxon>
        <taxon>Micromonosporales</taxon>
        <taxon>Micromonosporaceae</taxon>
        <taxon>Micromonospora</taxon>
    </lineage>
</organism>
<proteinExistence type="predicted"/>
<dbReference type="InterPro" id="IPR001647">
    <property type="entry name" value="HTH_TetR"/>
</dbReference>
<dbReference type="Pfam" id="PF00440">
    <property type="entry name" value="TetR_N"/>
    <property type="match status" value="1"/>
</dbReference>
<evidence type="ECO:0000313" key="7">
    <source>
        <dbReference type="Proteomes" id="UP001596226"/>
    </source>
</evidence>
<dbReference type="PRINTS" id="PR00455">
    <property type="entry name" value="HTHTETR"/>
</dbReference>
<dbReference type="Pfam" id="PF16859">
    <property type="entry name" value="TetR_C_11"/>
    <property type="match status" value="1"/>
</dbReference>
<gene>
    <name evidence="6" type="ORF">ACFQGL_08200</name>
</gene>
<evidence type="ECO:0000313" key="6">
    <source>
        <dbReference type="EMBL" id="MFC5923322.1"/>
    </source>
</evidence>
<evidence type="ECO:0000259" key="5">
    <source>
        <dbReference type="PROSITE" id="PS50977"/>
    </source>
</evidence>
<dbReference type="InterPro" id="IPR050109">
    <property type="entry name" value="HTH-type_TetR-like_transc_reg"/>
</dbReference>
<evidence type="ECO:0000256" key="2">
    <source>
        <dbReference type="ARBA" id="ARBA00023125"/>
    </source>
</evidence>